<dbReference type="GO" id="GO:0003755">
    <property type="term" value="F:peptidyl-prolyl cis-trans isomerase activity"/>
    <property type="evidence" value="ECO:0007669"/>
    <property type="project" value="UniProtKB-KW"/>
</dbReference>
<dbReference type="GO" id="GO:0005886">
    <property type="term" value="C:plasma membrane"/>
    <property type="evidence" value="ECO:0007669"/>
    <property type="project" value="UniProtKB-SubCell"/>
</dbReference>
<evidence type="ECO:0000256" key="9">
    <source>
        <dbReference type="ARBA" id="ARBA00030642"/>
    </source>
</evidence>
<keyword evidence="17" id="KW-1185">Reference proteome</keyword>
<evidence type="ECO:0000256" key="1">
    <source>
        <dbReference type="ARBA" id="ARBA00004382"/>
    </source>
</evidence>
<dbReference type="PANTHER" id="PTHR47529">
    <property type="entry name" value="PEPTIDYL-PROLYL CIS-TRANS ISOMERASE D"/>
    <property type="match status" value="1"/>
</dbReference>
<keyword evidence="8" id="KW-0143">Chaperone</keyword>
<evidence type="ECO:0000313" key="17">
    <source>
        <dbReference type="Proteomes" id="UP000460626"/>
    </source>
</evidence>
<evidence type="ECO:0000256" key="11">
    <source>
        <dbReference type="ARBA" id="ARBA00038408"/>
    </source>
</evidence>
<protein>
    <recommendedName>
        <fullName evidence="2">Parvulin-like PPIase</fullName>
    </recommendedName>
    <alternativeName>
        <fullName evidence="9">Peptidyl-prolyl cis-trans isomerase plp</fullName>
    </alternativeName>
    <alternativeName>
        <fullName evidence="12">Periplasmic chaperone PpiD</fullName>
    </alternativeName>
    <alternativeName>
        <fullName evidence="13">Periplasmic folding chaperone</fullName>
    </alternativeName>
    <alternativeName>
        <fullName evidence="10">Rotamase plp</fullName>
    </alternativeName>
</protein>
<evidence type="ECO:0000256" key="13">
    <source>
        <dbReference type="ARBA" id="ARBA00042775"/>
    </source>
</evidence>
<comment type="subcellular location">
    <subcellularLocation>
        <location evidence="1">Cell inner membrane</location>
        <topology evidence="1">Single-pass type II membrane protein</topology>
        <orientation evidence="1">Periplasmic side</orientation>
    </subcellularLocation>
</comment>
<organism evidence="16 17">
    <name type="scientific">Aurantiacibacter arachoides</name>
    <dbReference type="NCBI Taxonomy" id="1850444"/>
    <lineage>
        <taxon>Bacteria</taxon>
        <taxon>Pseudomonadati</taxon>
        <taxon>Pseudomonadota</taxon>
        <taxon>Alphaproteobacteria</taxon>
        <taxon>Sphingomonadales</taxon>
        <taxon>Erythrobacteraceae</taxon>
        <taxon>Aurantiacibacter</taxon>
    </lineage>
</organism>
<dbReference type="SUPFAM" id="SSF54534">
    <property type="entry name" value="FKBP-like"/>
    <property type="match status" value="1"/>
</dbReference>
<dbReference type="Pfam" id="PF13145">
    <property type="entry name" value="Rotamase_2"/>
    <property type="match status" value="1"/>
</dbReference>
<evidence type="ECO:0000256" key="12">
    <source>
        <dbReference type="ARBA" id="ARBA00040743"/>
    </source>
</evidence>
<keyword evidence="14 16" id="KW-0413">Isomerase</keyword>
<evidence type="ECO:0000256" key="3">
    <source>
        <dbReference type="ARBA" id="ARBA00022475"/>
    </source>
</evidence>
<evidence type="ECO:0000256" key="14">
    <source>
        <dbReference type="PROSITE-ProRule" id="PRU00278"/>
    </source>
</evidence>
<keyword evidence="5" id="KW-0812">Transmembrane</keyword>
<comment type="caution">
    <text evidence="16">The sequence shown here is derived from an EMBL/GenBank/DDBJ whole genome shotgun (WGS) entry which is preliminary data.</text>
</comment>
<dbReference type="RefSeq" id="WP_131452410.1">
    <property type="nucleotide sequence ID" value="NZ_BMJK01000001.1"/>
</dbReference>
<dbReference type="OrthoDB" id="9768393at2"/>
<evidence type="ECO:0000256" key="10">
    <source>
        <dbReference type="ARBA" id="ARBA00031484"/>
    </source>
</evidence>
<reference evidence="16 17" key="1">
    <citation type="submission" date="2019-12" db="EMBL/GenBank/DDBJ databases">
        <title>Genomic-based taxomic classification of the family Erythrobacteraceae.</title>
        <authorList>
            <person name="Xu L."/>
        </authorList>
    </citation>
    <scope>NUCLEOTIDE SEQUENCE [LARGE SCALE GENOMIC DNA]</scope>
    <source>
        <strain evidence="16 17">RC4-10-4</strain>
    </source>
</reference>
<dbReference type="Gene3D" id="3.10.50.40">
    <property type="match status" value="1"/>
</dbReference>
<dbReference type="EMBL" id="WTYH01000001">
    <property type="protein sequence ID" value="MXO93106.1"/>
    <property type="molecule type" value="Genomic_DNA"/>
</dbReference>
<evidence type="ECO:0000256" key="2">
    <source>
        <dbReference type="ARBA" id="ARBA00018370"/>
    </source>
</evidence>
<evidence type="ECO:0000256" key="5">
    <source>
        <dbReference type="ARBA" id="ARBA00022692"/>
    </source>
</evidence>
<dbReference type="InterPro" id="IPR000297">
    <property type="entry name" value="PPIase_PpiC"/>
</dbReference>
<keyword evidence="6" id="KW-1133">Transmembrane helix</keyword>
<name>A0A845A1U5_9SPHN</name>
<dbReference type="SUPFAM" id="SSF109998">
    <property type="entry name" value="Triger factor/SurA peptide-binding domain-like"/>
    <property type="match status" value="1"/>
</dbReference>
<dbReference type="InterPro" id="IPR046357">
    <property type="entry name" value="PPIase_dom_sf"/>
</dbReference>
<dbReference type="PANTHER" id="PTHR47529:SF1">
    <property type="entry name" value="PERIPLASMIC CHAPERONE PPID"/>
    <property type="match status" value="1"/>
</dbReference>
<dbReference type="Pfam" id="PF13624">
    <property type="entry name" value="SurA_N_3"/>
    <property type="match status" value="1"/>
</dbReference>
<evidence type="ECO:0000256" key="4">
    <source>
        <dbReference type="ARBA" id="ARBA00022519"/>
    </source>
</evidence>
<feature type="domain" description="PpiC" evidence="15">
    <location>
        <begin position="232"/>
        <end position="360"/>
    </location>
</feature>
<comment type="similarity">
    <text evidence="11">Belongs to the PpiD chaperone family.</text>
</comment>
<dbReference type="AlphaFoldDB" id="A0A845A1U5"/>
<sequence length="647" mass="69742">MISFFRRFFQSKIGLGLTLLFLVLMGFAFASSDVSNSAMFGGVAGGDRVAVVGDRTISTADLTSNVNSSMQQARQDNPTLSMEGFIAQGGLTDVIQSMISRAAIAEFGDMIGLRVGSALVDSEIRSTPALQNAAGEFDVNAFRASLQQRGLSESAVRDDLALSLMARQLLLPIAYEARMPERVARTYAQLLNETRVGRAAVFPASAFAPAGEPTPAQLQDYYDSNRAQYIRPERRTIRYATFSAENLNDIPPVTDAQVAARYRADAALYRERQQRSFTQLVVPTEAAAQAVIAEVRGGTTLEASAQSKGLAVTQVEDVEQQAFAATASQAVAQAAFAGNDGALVGPVRGSLGWYVLRVDGVTRIAARPLAQAQSEIREKLDTERRTQALGELTEELEEQFARGRTLDEAARDLGIEIQTTRPLLASGQVYGAQEQAPAELGRVLNFAFEVPEGQANLDEAGNGEVFLIYDVATITRSATAPLAEIRDTVIQQWRRDRGMAAAGQAAGRVMQRVEGGASLADAVAQETASLPATQALRISRRQLQELGQVTRATILFFSMAEGTVERVAVQEQNQWFVVALEDIEVPQLAANDQLVEATRTQLSQSLGNEYVEQFVAAVENAVDVERNDAGIDAVRQSLLGANNPALN</sequence>
<evidence type="ECO:0000256" key="7">
    <source>
        <dbReference type="ARBA" id="ARBA00023136"/>
    </source>
</evidence>
<keyword evidence="14" id="KW-0697">Rotamase</keyword>
<dbReference type="Proteomes" id="UP000460626">
    <property type="component" value="Unassembled WGS sequence"/>
</dbReference>
<evidence type="ECO:0000259" key="15">
    <source>
        <dbReference type="PROSITE" id="PS50198"/>
    </source>
</evidence>
<evidence type="ECO:0000256" key="8">
    <source>
        <dbReference type="ARBA" id="ARBA00023186"/>
    </source>
</evidence>
<dbReference type="PROSITE" id="PS50198">
    <property type="entry name" value="PPIC_PPIASE_2"/>
    <property type="match status" value="1"/>
</dbReference>
<proteinExistence type="inferred from homology"/>
<gene>
    <name evidence="16" type="ORF">GRI62_05730</name>
</gene>
<keyword evidence="7" id="KW-0472">Membrane</keyword>
<keyword evidence="3" id="KW-1003">Cell membrane</keyword>
<dbReference type="InterPro" id="IPR052029">
    <property type="entry name" value="PpiD_chaperone"/>
</dbReference>
<dbReference type="InterPro" id="IPR027304">
    <property type="entry name" value="Trigger_fact/SurA_dom_sf"/>
</dbReference>
<accession>A0A845A1U5</accession>
<evidence type="ECO:0000256" key="6">
    <source>
        <dbReference type="ARBA" id="ARBA00022989"/>
    </source>
</evidence>
<evidence type="ECO:0000313" key="16">
    <source>
        <dbReference type="EMBL" id="MXO93106.1"/>
    </source>
</evidence>
<keyword evidence="4" id="KW-0997">Cell inner membrane</keyword>
<dbReference type="Gene3D" id="1.10.4030.10">
    <property type="entry name" value="Porin chaperone SurA, peptide-binding domain"/>
    <property type="match status" value="1"/>
</dbReference>